<organism evidence="2 3">
    <name type="scientific">Blastococcus goldschmidtiae</name>
    <dbReference type="NCBI Taxonomy" id="3075546"/>
    <lineage>
        <taxon>Bacteria</taxon>
        <taxon>Bacillati</taxon>
        <taxon>Actinomycetota</taxon>
        <taxon>Actinomycetes</taxon>
        <taxon>Geodermatophilales</taxon>
        <taxon>Geodermatophilaceae</taxon>
        <taxon>Blastococcus</taxon>
    </lineage>
</organism>
<evidence type="ECO:0000313" key="3">
    <source>
        <dbReference type="Proteomes" id="UP001183222"/>
    </source>
</evidence>
<protein>
    <submittedName>
        <fullName evidence="2">GNAT family N-acetyltransferase</fullName>
    </submittedName>
</protein>
<proteinExistence type="predicted"/>
<comment type="caution">
    <text evidence="2">The sequence shown here is derived from an EMBL/GenBank/DDBJ whole genome shotgun (WGS) entry which is preliminary data.</text>
</comment>
<dbReference type="SUPFAM" id="SSF55729">
    <property type="entry name" value="Acyl-CoA N-acyltransferases (Nat)"/>
    <property type="match status" value="1"/>
</dbReference>
<dbReference type="RefSeq" id="WP_311347107.1">
    <property type="nucleotide sequence ID" value="NZ_JAVREI010000023.1"/>
</dbReference>
<evidence type="ECO:0000313" key="2">
    <source>
        <dbReference type="EMBL" id="MDT0278310.1"/>
    </source>
</evidence>
<keyword evidence="3" id="KW-1185">Reference proteome</keyword>
<feature type="domain" description="N-acetyltransferase" evidence="1">
    <location>
        <begin position="11"/>
        <end position="166"/>
    </location>
</feature>
<dbReference type="PROSITE" id="PS51186">
    <property type="entry name" value="GNAT"/>
    <property type="match status" value="1"/>
</dbReference>
<evidence type="ECO:0000259" key="1">
    <source>
        <dbReference type="PROSITE" id="PS51186"/>
    </source>
</evidence>
<reference evidence="3" key="1">
    <citation type="submission" date="2023-07" db="EMBL/GenBank/DDBJ databases">
        <title>30 novel species of actinomycetes from the DSMZ collection.</title>
        <authorList>
            <person name="Nouioui I."/>
        </authorList>
    </citation>
    <scope>NUCLEOTIDE SEQUENCE [LARGE SCALE GENOMIC DNA]</scope>
    <source>
        <strain evidence="3">DSM 46792</strain>
    </source>
</reference>
<accession>A0ABU2KDP2</accession>
<dbReference type="Proteomes" id="UP001183222">
    <property type="component" value="Unassembled WGS sequence"/>
</dbReference>
<dbReference type="InterPro" id="IPR000182">
    <property type="entry name" value="GNAT_dom"/>
</dbReference>
<dbReference type="Gene3D" id="3.40.630.30">
    <property type="match status" value="1"/>
</dbReference>
<name>A0ABU2KDP2_9ACTN</name>
<dbReference type="EMBL" id="JAVREI010000023">
    <property type="protein sequence ID" value="MDT0278310.1"/>
    <property type="molecule type" value="Genomic_DNA"/>
</dbReference>
<sequence length="171" mass="18917">MPRGAVRPGEWSLRPMVVADLPELVDVQERGAVLGLSDVFPQAQYPFPRDDVSRRWAQELADPAIDAYVVTGSGGEILGFAARRGDEVLHVGTAPETWGSGLAGWLHDALVATFPRDVRRLRLWVLEGNGRARRYYEKLGWAPSGASSRSPFPPYPVMLEYVRACRCSPAR</sequence>
<gene>
    <name evidence="2" type="ORF">RM425_20610</name>
</gene>
<dbReference type="InterPro" id="IPR016181">
    <property type="entry name" value="Acyl_CoA_acyltransferase"/>
</dbReference>
<dbReference type="Pfam" id="PF00583">
    <property type="entry name" value="Acetyltransf_1"/>
    <property type="match status" value="1"/>
</dbReference>